<evidence type="ECO:0000256" key="5">
    <source>
        <dbReference type="SAM" id="MobiDB-lite"/>
    </source>
</evidence>
<organism evidence="7 8">
    <name type="scientific">Thermaerobacter marianensis (strain ATCC 700841 / DSM 12885 / JCM 10246 / 7p75a)</name>
    <dbReference type="NCBI Taxonomy" id="644966"/>
    <lineage>
        <taxon>Bacteria</taxon>
        <taxon>Bacillati</taxon>
        <taxon>Bacillota</taxon>
        <taxon>Clostridia</taxon>
        <taxon>Eubacteriales</taxon>
        <taxon>Clostridiales Family XVII. Incertae Sedis</taxon>
        <taxon>Thermaerobacter</taxon>
    </lineage>
</organism>
<dbReference type="InterPro" id="IPR000914">
    <property type="entry name" value="SBP_5_dom"/>
</dbReference>
<keyword evidence="8" id="KW-1185">Reference proteome</keyword>
<dbReference type="KEGG" id="tmr:Tmar_0746"/>
<dbReference type="STRING" id="644966.Tmar_0746"/>
<dbReference type="InterPro" id="IPR039424">
    <property type="entry name" value="SBP_5"/>
</dbReference>
<dbReference type="eggNOG" id="COG0747">
    <property type="taxonomic scope" value="Bacteria"/>
</dbReference>
<evidence type="ECO:0000259" key="6">
    <source>
        <dbReference type="Pfam" id="PF00496"/>
    </source>
</evidence>
<evidence type="ECO:0000313" key="7">
    <source>
        <dbReference type="EMBL" id="ADU50861.1"/>
    </source>
</evidence>
<dbReference type="Proteomes" id="UP000008915">
    <property type="component" value="Chromosome"/>
</dbReference>
<dbReference type="SUPFAM" id="SSF53850">
    <property type="entry name" value="Periplasmic binding protein-like II"/>
    <property type="match status" value="2"/>
</dbReference>
<evidence type="ECO:0000313" key="8">
    <source>
        <dbReference type="Proteomes" id="UP000008915"/>
    </source>
</evidence>
<evidence type="ECO:0000256" key="1">
    <source>
        <dbReference type="ARBA" id="ARBA00004193"/>
    </source>
</evidence>
<protein>
    <submittedName>
        <fullName evidence="7">Extracellular solute-binding protein family 5</fullName>
    </submittedName>
</protein>
<dbReference type="HOGENOM" id="CLU_031629_1_0_9"/>
<gene>
    <name evidence="7" type="ordered locus">Tmar_0746</name>
</gene>
<dbReference type="GO" id="GO:0015833">
    <property type="term" value="P:peptide transport"/>
    <property type="evidence" value="ECO:0007669"/>
    <property type="project" value="TreeGrafter"/>
</dbReference>
<dbReference type="PROSITE" id="PS01040">
    <property type="entry name" value="SBP_BACTERIAL_5"/>
    <property type="match status" value="1"/>
</dbReference>
<dbReference type="Pfam" id="PF00496">
    <property type="entry name" value="SBP_bac_5"/>
    <property type="match status" value="1"/>
</dbReference>
<dbReference type="Gene3D" id="3.40.190.10">
    <property type="entry name" value="Periplasmic binding protein-like II"/>
    <property type="match status" value="1"/>
</dbReference>
<dbReference type="AlphaFoldDB" id="E6SI83"/>
<evidence type="ECO:0000256" key="3">
    <source>
        <dbReference type="ARBA" id="ARBA00022448"/>
    </source>
</evidence>
<keyword evidence="3" id="KW-0813">Transport</keyword>
<evidence type="ECO:0000256" key="2">
    <source>
        <dbReference type="ARBA" id="ARBA00005695"/>
    </source>
</evidence>
<dbReference type="EMBL" id="CP002344">
    <property type="protein sequence ID" value="ADU50861.1"/>
    <property type="molecule type" value="Genomic_DNA"/>
</dbReference>
<name>E6SI83_THEM7</name>
<keyword evidence="4" id="KW-0732">Signal</keyword>
<feature type="region of interest" description="Disordered" evidence="5">
    <location>
        <begin position="1"/>
        <end position="47"/>
    </location>
</feature>
<accession>E6SI83</accession>
<feature type="compositionally biased region" description="Gly residues" evidence="5">
    <location>
        <begin position="1"/>
        <end position="29"/>
    </location>
</feature>
<sequence>MVGGRKGLPLGCGRGSGRGQGEMGSGTPGGPRRRAGGWAGGARSGARAGAGRGRVLAVVLVLVLALIAAGCTAGRQEQAGGEAGSSEGKVLTLTLDGAKNREAELQVIAQYLKQVGIDAQVRVWEYQTLVAEAQKGTREAYATDWGSATFTPVDLAVPKLETGGRGNYSFYSNPEVDRLFKEAAATTDEAIALEAYKQAQQILYQDAPWIFGYYLDAIEAASAKVKNWQPSMDSRINLHDVELEGGDTLVVGLRADRILSLDPAAYRDRDTETVIRNIYDGLVTRTPDGRVVPEIAESWEQPDPTTYVFKLRRGIKFHNGEDLTADDVVYTFERILADDGLDGQPSPRKGLVEPLQSVEKIDDYTVRMKLANPSAAFLQLLVHTQIVPKDYVEEVGSAGLSQRPVGAGPFRFVEGTLDGQIVLERFDDYYGGSPDLPPVGPAKVKRVIFRMMPEPATRIAALQNGEVHIIQEVPPDLVAQLENDPDVQVKVTQGTRLYMIELNTQKLADPRVRQALNYAINWDELLQELYKGHAHRVATAMLPSGFGYDESLKPYPYDPAKAKQLLQEAGYKVD</sequence>
<feature type="compositionally biased region" description="Gly residues" evidence="5">
    <location>
        <begin position="37"/>
        <end position="47"/>
    </location>
</feature>
<dbReference type="PANTHER" id="PTHR30290">
    <property type="entry name" value="PERIPLASMIC BINDING COMPONENT OF ABC TRANSPORTER"/>
    <property type="match status" value="1"/>
</dbReference>
<reference evidence="8" key="2">
    <citation type="journal article" date="2010" name="Stand. Genomic Sci.">
        <title>Complete genome sequence of Thermaerobacter marianensis type strain (7p75aT).</title>
        <authorList>
            <person name="Han C."/>
            <person name="Gu W."/>
            <person name="Zhang X."/>
            <person name="Lapidus A."/>
            <person name="Nolan M."/>
            <person name="Copeland A."/>
            <person name="Lucas S."/>
            <person name="Glavina Del Rio T."/>
            <person name="Tice H."/>
            <person name="Cheng J."/>
            <person name="Tapia R."/>
            <person name="Goodwin L."/>
            <person name="Pitluck S."/>
            <person name="Pagani I."/>
            <person name="Ivanova N."/>
            <person name="Mavromatis K."/>
            <person name="Mikhailova N."/>
            <person name="Pati A."/>
            <person name="Chen A."/>
            <person name="Palaniappan K."/>
            <person name="Land M."/>
            <person name="Hauser L."/>
            <person name="Chang Y."/>
            <person name="Jeffries C."/>
            <person name="Schneider S."/>
            <person name="Rohde M."/>
            <person name="Goker M."/>
            <person name="Pukall R."/>
            <person name="Woyke T."/>
            <person name="Bristow J."/>
            <person name="Eisen J."/>
            <person name="Markowitz V."/>
            <person name="Hugenholtz P."/>
            <person name="Kyrpides N."/>
            <person name="Klenk H."/>
            <person name="Detter J."/>
        </authorList>
    </citation>
    <scope>NUCLEOTIDE SEQUENCE [LARGE SCALE GENOMIC DNA]</scope>
    <source>
        <strain evidence="8">ATCC 700841 / DSM 12885 / JCM 10246 / 7p75a</strain>
    </source>
</reference>
<proteinExistence type="inferred from homology"/>
<feature type="domain" description="Solute-binding protein family 5" evidence="6">
    <location>
        <begin position="291"/>
        <end position="572"/>
    </location>
</feature>
<comment type="similarity">
    <text evidence="2">Belongs to the bacterial solute-binding protein 5 family.</text>
</comment>
<dbReference type="GO" id="GO:1904680">
    <property type="term" value="F:peptide transmembrane transporter activity"/>
    <property type="evidence" value="ECO:0007669"/>
    <property type="project" value="TreeGrafter"/>
</dbReference>
<evidence type="ECO:0000256" key="4">
    <source>
        <dbReference type="ARBA" id="ARBA00022729"/>
    </source>
</evidence>
<reference evidence="7 8" key="1">
    <citation type="journal article" date="2010" name="Stand. Genomic Sci.">
        <title>Complete genome sequence of Thermaerobacter marianensis type strain (7p75a).</title>
        <authorList>
            <person name="Han C."/>
            <person name="Gu W."/>
            <person name="Zhang X."/>
            <person name="Lapidus A."/>
            <person name="Nolan M."/>
            <person name="Copeland A."/>
            <person name="Lucas S."/>
            <person name="Del Rio T.G."/>
            <person name="Tice H."/>
            <person name="Cheng J.F."/>
            <person name="Tapia R."/>
            <person name="Goodwin L."/>
            <person name="Pitluck S."/>
            <person name="Pagani I."/>
            <person name="Ivanova N."/>
            <person name="Mavromatis K."/>
            <person name="Mikhailova N."/>
            <person name="Pati A."/>
            <person name="Chen A."/>
            <person name="Palaniappan K."/>
            <person name="Land M."/>
            <person name="Hauser L."/>
            <person name="Chang Y.J."/>
            <person name="Jeffries C.D."/>
            <person name="Schneider S."/>
            <person name="Rohde M."/>
            <person name="Goker M."/>
            <person name="Pukall R."/>
            <person name="Woyke T."/>
            <person name="Bristow J."/>
            <person name="Eisen J.A."/>
            <person name="Markowitz V."/>
            <person name="Hugenholtz P."/>
            <person name="Kyrpides N.C."/>
            <person name="Klenk H.P."/>
            <person name="Detter J.C."/>
        </authorList>
    </citation>
    <scope>NUCLEOTIDE SEQUENCE [LARGE SCALE GENOMIC DNA]</scope>
    <source>
        <strain evidence="8">ATCC 700841 / DSM 12885 / JCM 10246 / 7p75a</strain>
    </source>
</reference>
<dbReference type="InterPro" id="IPR023765">
    <property type="entry name" value="SBP_5_CS"/>
</dbReference>
<dbReference type="Gene3D" id="3.10.105.10">
    <property type="entry name" value="Dipeptide-binding Protein, Domain 3"/>
    <property type="match status" value="2"/>
</dbReference>
<comment type="subcellular location">
    <subcellularLocation>
        <location evidence="1">Cell membrane</location>
        <topology evidence="1">Lipid-anchor</topology>
    </subcellularLocation>
</comment>
<dbReference type="GO" id="GO:0005886">
    <property type="term" value="C:plasma membrane"/>
    <property type="evidence" value="ECO:0007669"/>
    <property type="project" value="UniProtKB-SubCell"/>
</dbReference>
<dbReference type="PANTHER" id="PTHR30290:SF9">
    <property type="entry name" value="OLIGOPEPTIDE-BINDING PROTEIN APPA"/>
    <property type="match status" value="1"/>
</dbReference>